<keyword evidence="1" id="KW-0812">Transmembrane</keyword>
<gene>
    <name evidence="2" type="ORF">EYR41_012118</name>
</gene>
<evidence type="ECO:0000313" key="3">
    <source>
        <dbReference type="Proteomes" id="UP000297595"/>
    </source>
</evidence>
<accession>A0A8H2DWQ1</accession>
<feature type="transmembrane region" description="Helical" evidence="1">
    <location>
        <begin position="15"/>
        <end position="36"/>
    </location>
</feature>
<dbReference type="EMBL" id="SOZJ01000006">
    <property type="protein sequence ID" value="TGJ65274.1"/>
    <property type="molecule type" value="Genomic_DNA"/>
</dbReference>
<comment type="caution">
    <text evidence="2">The sequence shown here is derived from an EMBL/GenBank/DDBJ whole genome shotgun (WGS) entry which is preliminary data.</text>
</comment>
<keyword evidence="1" id="KW-1133">Transmembrane helix</keyword>
<keyword evidence="1" id="KW-0472">Membrane</keyword>
<evidence type="ECO:0000256" key="1">
    <source>
        <dbReference type="SAM" id="Phobius"/>
    </source>
</evidence>
<protein>
    <submittedName>
        <fullName evidence="2">Uncharacterized protein</fullName>
    </submittedName>
</protein>
<dbReference type="AlphaFoldDB" id="A0A8H2DWQ1"/>
<evidence type="ECO:0000313" key="2">
    <source>
        <dbReference type="EMBL" id="TGJ65274.1"/>
    </source>
</evidence>
<sequence length="110" mass="12829">MHTLTSQFIWSSKKYIFFSLRNFIPKLICPVFYFVIVDFGPRTFSKISSTGDGPAAIPQRLHVKSSSSDIRILAQQITPCRMDQSREQVHQEHDFLLVLEKEKKDVWEVI</sequence>
<proteinExistence type="predicted"/>
<name>A0A8H2DWQ1_ORBOL</name>
<reference evidence="2 3" key="1">
    <citation type="submission" date="2019-03" db="EMBL/GenBank/DDBJ databases">
        <title>Nematode-trapping fungi genome.</title>
        <authorList>
            <person name="Vidal-Diez De Ulzurrun G."/>
        </authorList>
    </citation>
    <scope>NUCLEOTIDE SEQUENCE [LARGE SCALE GENOMIC DNA]</scope>
    <source>
        <strain evidence="2 3">TWF154</strain>
    </source>
</reference>
<dbReference type="Proteomes" id="UP000297595">
    <property type="component" value="Unassembled WGS sequence"/>
</dbReference>
<organism evidence="2 3">
    <name type="scientific">Orbilia oligospora</name>
    <name type="common">Nematode-trapping fungus</name>
    <name type="synonym">Arthrobotrys oligospora</name>
    <dbReference type="NCBI Taxonomy" id="2813651"/>
    <lineage>
        <taxon>Eukaryota</taxon>
        <taxon>Fungi</taxon>
        <taxon>Dikarya</taxon>
        <taxon>Ascomycota</taxon>
        <taxon>Pezizomycotina</taxon>
        <taxon>Orbiliomycetes</taxon>
        <taxon>Orbiliales</taxon>
        <taxon>Orbiliaceae</taxon>
        <taxon>Orbilia</taxon>
    </lineage>
</organism>